<comment type="caution">
    <text evidence="3">The sequence shown here is derived from an EMBL/GenBank/DDBJ whole genome shotgun (WGS) entry which is preliminary data.</text>
</comment>
<feature type="compositionally biased region" description="Polar residues" evidence="1">
    <location>
        <begin position="147"/>
        <end position="156"/>
    </location>
</feature>
<keyword evidence="2" id="KW-0472">Membrane</keyword>
<keyword evidence="4" id="KW-1185">Reference proteome</keyword>
<name>A0A8J5JEW0_HOMAM</name>
<organism evidence="3 4">
    <name type="scientific">Homarus americanus</name>
    <name type="common">American lobster</name>
    <dbReference type="NCBI Taxonomy" id="6706"/>
    <lineage>
        <taxon>Eukaryota</taxon>
        <taxon>Metazoa</taxon>
        <taxon>Ecdysozoa</taxon>
        <taxon>Arthropoda</taxon>
        <taxon>Crustacea</taxon>
        <taxon>Multicrustacea</taxon>
        <taxon>Malacostraca</taxon>
        <taxon>Eumalacostraca</taxon>
        <taxon>Eucarida</taxon>
        <taxon>Decapoda</taxon>
        <taxon>Pleocyemata</taxon>
        <taxon>Astacidea</taxon>
        <taxon>Nephropoidea</taxon>
        <taxon>Nephropidae</taxon>
        <taxon>Homarus</taxon>
    </lineage>
</organism>
<dbReference type="Proteomes" id="UP000747542">
    <property type="component" value="Unassembled WGS sequence"/>
</dbReference>
<dbReference type="EMBL" id="JAHLQT010038275">
    <property type="protein sequence ID" value="KAG7156927.1"/>
    <property type="molecule type" value="Genomic_DNA"/>
</dbReference>
<evidence type="ECO:0000313" key="3">
    <source>
        <dbReference type="EMBL" id="KAG7156927.1"/>
    </source>
</evidence>
<accession>A0A8J5JEW0</accession>
<dbReference type="InterPro" id="IPR004245">
    <property type="entry name" value="DUF229"/>
</dbReference>
<gene>
    <name evidence="3" type="ORF">Hamer_G015855</name>
</gene>
<feature type="transmembrane region" description="Helical" evidence="2">
    <location>
        <begin position="5"/>
        <end position="22"/>
    </location>
</feature>
<keyword evidence="2" id="KW-1133">Transmembrane helix</keyword>
<reference evidence="3" key="1">
    <citation type="journal article" date="2021" name="Sci. Adv.">
        <title>The American lobster genome reveals insights on longevity, neural, and immune adaptations.</title>
        <authorList>
            <person name="Polinski J.M."/>
            <person name="Zimin A.V."/>
            <person name="Clark K.F."/>
            <person name="Kohn A.B."/>
            <person name="Sadowski N."/>
            <person name="Timp W."/>
            <person name="Ptitsyn A."/>
            <person name="Khanna P."/>
            <person name="Romanova D.Y."/>
            <person name="Williams P."/>
            <person name="Greenwood S.J."/>
            <person name="Moroz L.L."/>
            <person name="Walt D.R."/>
            <person name="Bodnar A.G."/>
        </authorList>
    </citation>
    <scope>NUCLEOTIDE SEQUENCE</scope>
    <source>
        <strain evidence="3">GMGI-L3</strain>
    </source>
</reference>
<dbReference type="InterPro" id="IPR017850">
    <property type="entry name" value="Alkaline_phosphatase_core_sf"/>
</dbReference>
<dbReference type="PANTHER" id="PTHR10974">
    <property type="entry name" value="FI08016P-RELATED"/>
    <property type="match status" value="1"/>
</dbReference>
<feature type="region of interest" description="Disordered" evidence="1">
    <location>
        <begin position="132"/>
        <end position="156"/>
    </location>
</feature>
<sequence>MNVRGCVYLVMIVSILSVIYYLCELDGSSTTTTNPKPCGIACSVDESPHFLIHTPSCVIPDFDPLDPSLSQYRQKNDLEIACSAKRPLTETRGLFLVLHKEHAEDYGATQESLNCSYRGIRRIQQDPVKYNHKADKNSHPLHHPPTLTYSQTSGGPRTTTARMIIISEREIAHNDKRGKSNGNYCQGNKLSMRVIHDYSLLVAETLKDIPYFGFYWTASLTHDYLKMAKVADKPSLSYLKQMYTRGYLDHTILFFISDHGQRWGNFRSTYAGMLEERLPYVMIVFPPWFKEQYPEVWINLRTNTRRLASTFDIHVTLRDILTQAYTDLSLPPTVALHGQSLFREVPLGRTCKDAGISAHYCTCQHTTEVKADDPRLIAVTKFVVKQLNKDLSDYPACVKLTLDKITRGRVGTATNSTTPKNSNSVVMTFSVVFVTTPGGAEFESTVKYHQENYQLVSDVSRINPYGNQSHCINHSVFRKYCYCRDMLSTKANLT</sequence>
<dbReference type="Gene3D" id="3.40.720.10">
    <property type="entry name" value="Alkaline Phosphatase, subunit A"/>
    <property type="match status" value="1"/>
</dbReference>
<dbReference type="GO" id="GO:0005615">
    <property type="term" value="C:extracellular space"/>
    <property type="evidence" value="ECO:0007669"/>
    <property type="project" value="TreeGrafter"/>
</dbReference>
<evidence type="ECO:0000256" key="2">
    <source>
        <dbReference type="SAM" id="Phobius"/>
    </source>
</evidence>
<dbReference type="AlphaFoldDB" id="A0A8J5JEW0"/>
<keyword evidence="2" id="KW-0812">Transmembrane</keyword>
<protein>
    <submittedName>
        <fullName evidence="3">Uncharacterized protein</fullName>
    </submittedName>
</protein>
<dbReference type="Pfam" id="PF02995">
    <property type="entry name" value="DUF229"/>
    <property type="match status" value="1"/>
</dbReference>
<dbReference type="SUPFAM" id="SSF53649">
    <property type="entry name" value="Alkaline phosphatase-like"/>
    <property type="match status" value="1"/>
</dbReference>
<proteinExistence type="predicted"/>
<evidence type="ECO:0000256" key="1">
    <source>
        <dbReference type="SAM" id="MobiDB-lite"/>
    </source>
</evidence>
<dbReference type="PANTHER" id="PTHR10974:SF1">
    <property type="entry name" value="FI08016P-RELATED"/>
    <property type="match status" value="1"/>
</dbReference>
<evidence type="ECO:0000313" key="4">
    <source>
        <dbReference type="Proteomes" id="UP000747542"/>
    </source>
</evidence>